<feature type="transmembrane region" description="Helical" evidence="1">
    <location>
        <begin position="65"/>
        <end position="94"/>
    </location>
</feature>
<keyword evidence="1" id="KW-0472">Membrane</keyword>
<keyword evidence="1" id="KW-1133">Transmembrane helix</keyword>
<organism evidence="2">
    <name type="scientific">Picea sitchensis</name>
    <name type="common">Sitka spruce</name>
    <name type="synonym">Pinus sitchensis</name>
    <dbReference type="NCBI Taxonomy" id="3332"/>
    <lineage>
        <taxon>Eukaryota</taxon>
        <taxon>Viridiplantae</taxon>
        <taxon>Streptophyta</taxon>
        <taxon>Embryophyta</taxon>
        <taxon>Tracheophyta</taxon>
        <taxon>Spermatophyta</taxon>
        <taxon>Pinopsida</taxon>
        <taxon>Pinidae</taxon>
        <taxon>Conifers I</taxon>
        <taxon>Pinales</taxon>
        <taxon>Pinaceae</taxon>
        <taxon>Picea</taxon>
    </lineage>
</organism>
<dbReference type="EMBL" id="EF084823">
    <property type="protein sequence ID" value="ABK24132.1"/>
    <property type="molecule type" value="mRNA"/>
</dbReference>
<dbReference type="AlphaFoldDB" id="A9NU21"/>
<protein>
    <submittedName>
        <fullName evidence="2">Uncharacterized protein</fullName>
    </submittedName>
</protein>
<dbReference type="OMA" id="QLGFWRG"/>
<evidence type="ECO:0000256" key="1">
    <source>
        <dbReference type="SAM" id="Phobius"/>
    </source>
</evidence>
<reference evidence="2" key="1">
    <citation type="journal article" date="2008" name="BMC Genomics">
        <title>A conifer genomics resource of 200,000 spruce (Picea spp.) ESTs and 6,464 high-quality, sequence-finished full-length cDNAs for Sitka spruce (Picea sitchensis).</title>
        <authorList>
            <person name="Ralph S.G."/>
            <person name="Chun H.J."/>
            <person name="Kolosova N."/>
            <person name="Cooper D."/>
            <person name="Oddy C."/>
            <person name="Ritland C.E."/>
            <person name="Kirkpatrick R."/>
            <person name="Moore R."/>
            <person name="Barber S."/>
            <person name="Holt R.A."/>
            <person name="Jones S.J."/>
            <person name="Marra M.A."/>
            <person name="Douglas C.J."/>
            <person name="Ritland K."/>
            <person name="Bohlmann J."/>
        </authorList>
    </citation>
    <scope>NUCLEOTIDE SEQUENCE</scope>
    <source>
        <tissue evidence="2">Bark</tissue>
    </source>
</reference>
<name>A9NU21_PICSI</name>
<evidence type="ECO:0000313" key="2">
    <source>
        <dbReference type="EMBL" id="ABK24132.1"/>
    </source>
</evidence>
<keyword evidence="1" id="KW-0812">Transmembrane</keyword>
<proteinExistence type="evidence at transcript level"/>
<accession>A9NU21</accession>
<sequence length="203" mass="22153">MALQIRATEMPTCRHLCCLLLSKAVSASRRSDSQNSAAVAAAPGRTGESPRRKVVVNEIASGAASVGVAVCCFPLAIVYSILLLIVGCPCSLLFKFARNAKTRYQTSRRRRRRTRPSTREEEKPALFALPACEEEKAGLLALPSARVDENISDLHSHFPSHGWEFSFGFGMKSGGRTMAFQADIDCDRLLSRVPALIKQKSVS</sequence>